<dbReference type="AlphaFoldDB" id="A0A0L0SBE5"/>
<protein>
    <recommendedName>
        <fullName evidence="5">Tyrosinase copper-binding domain-containing protein</fullName>
    </recommendedName>
</protein>
<dbReference type="GO" id="GO:0046872">
    <property type="term" value="F:metal ion binding"/>
    <property type="evidence" value="ECO:0007669"/>
    <property type="project" value="UniProtKB-KW"/>
</dbReference>
<keyword evidence="7" id="KW-1185">Reference proteome</keyword>
<proteinExistence type="predicted"/>
<dbReference type="Gene3D" id="1.10.1280.10">
    <property type="entry name" value="Di-copper center containing domain from catechol oxidase"/>
    <property type="match status" value="1"/>
</dbReference>
<dbReference type="Proteomes" id="UP000054350">
    <property type="component" value="Unassembled WGS sequence"/>
</dbReference>
<dbReference type="InterPro" id="IPR002227">
    <property type="entry name" value="Tyrosinase_Cu-bd"/>
</dbReference>
<sequence>MRRWSATLLLAALLLLLCAASCPVSAATTPTRAAAAAAPSPTTCPSGVRLRKPLASLSDAERRAYVNGMKTLKARGTLDQLSRRHRSGMAWHGTPYFFLMHRALVKDYEDELLKVAPTLTGAPYWDELVDTSGPITQSFAFRQDMLGPLVRGPLRGAFAGLRDDSNNLVTRNPLALSTRYQWLPSGQVMAAILRNVTTYGQMAKILEVSPHNQYHVLVGGHMGDPSISPSDPTFWVHHVYIDLLWALWQSLSLKNFQDLTSTDLRNGQTAIPLADRVVLYPERWTNRDIVYYRTRLCYQYALPLMTAPAARRLQDDAPAASPKKGSGKCIPRPPKQSVPFPTIEPLPADRVARIMPNMSIDAWREVEKRVNEVAQLLNQEVQSGHVNATQLPTVAQLFQSSVSNCSMGLDNDDYQDSGIDVVQTAAAQLQAAQGNSENANATAINVHSGAHVGRMMGEWTSVVALAMVAMAAWIV</sequence>
<accession>A0A0L0SBE5</accession>
<evidence type="ECO:0000256" key="3">
    <source>
        <dbReference type="SAM" id="MobiDB-lite"/>
    </source>
</evidence>
<evidence type="ECO:0000313" key="7">
    <source>
        <dbReference type="Proteomes" id="UP000054350"/>
    </source>
</evidence>
<reference evidence="7" key="2">
    <citation type="submission" date="2009-11" db="EMBL/GenBank/DDBJ databases">
        <title>The Genome Sequence of Allomyces macrogynus strain ATCC 38327.</title>
        <authorList>
            <consortium name="The Broad Institute Genome Sequencing Platform"/>
            <person name="Russ C."/>
            <person name="Cuomo C."/>
            <person name="Shea T."/>
            <person name="Young S.K."/>
            <person name="Zeng Q."/>
            <person name="Koehrsen M."/>
            <person name="Haas B."/>
            <person name="Borodovsky M."/>
            <person name="Guigo R."/>
            <person name="Alvarado L."/>
            <person name="Berlin A."/>
            <person name="Borenstein D."/>
            <person name="Chen Z."/>
            <person name="Engels R."/>
            <person name="Freedman E."/>
            <person name="Gellesch M."/>
            <person name="Goldberg J."/>
            <person name="Griggs A."/>
            <person name="Gujja S."/>
            <person name="Heiman D."/>
            <person name="Hepburn T."/>
            <person name="Howarth C."/>
            <person name="Jen D."/>
            <person name="Larson L."/>
            <person name="Lewis B."/>
            <person name="Mehta T."/>
            <person name="Park D."/>
            <person name="Pearson M."/>
            <person name="Roberts A."/>
            <person name="Saif S."/>
            <person name="Shenoy N."/>
            <person name="Sisk P."/>
            <person name="Stolte C."/>
            <person name="Sykes S."/>
            <person name="Walk T."/>
            <person name="White J."/>
            <person name="Yandava C."/>
            <person name="Burger G."/>
            <person name="Gray M.W."/>
            <person name="Holland P.W.H."/>
            <person name="King N."/>
            <person name="Lang F.B.F."/>
            <person name="Roger A.J."/>
            <person name="Ruiz-Trillo I."/>
            <person name="Lander E."/>
            <person name="Nusbaum C."/>
        </authorList>
    </citation>
    <scope>NUCLEOTIDE SEQUENCE [LARGE SCALE GENOMIC DNA]</scope>
    <source>
        <strain evidence="7">ATCC 38327</strain>
    </source>
</reference>
<evidence type="ECO:0000313" key="6">
    <source>
        <dbReference type="EMBL" id="KNE59883.1"/>
    </source>
</evidence>
<feature type="region of interest" description="Disordered" evidence="3">
    <location>
        <begin position="315"/>
        <end position="343"/>
    </location>
</feature>
<keyword evidence="2" id="KW-0186">Copper</keyword>
<evidence type="ECO:0000256" key="1">
    <source>
        <dbReference type="ARBA" id="ARBA00022723"/>
    </source>
</evidence>
<keyword evidence="4" id="KW-0732">Signal</keyword>
<feature type="signal peptide" evidence="4">
    <location>
        <begin position="1"/>
        <end position="26"/>
    </location>
</feature>
<evidence type="ECO:0000259" key="5">
    <source>
        <dbReference type="PROSITE" id="PS00498"/>
    </source>
</evidence>
<dbReference type="PROSITE" id="PS00498">
    <property type="entry name" value="TYROSINASE_2"/>
    <property type="match status" value="1"/>
</dbReference>
<dbReference type="Pfam" id="PF00264">
    <property type="entry name" value="Tyrosinase"/>
    <property type="match status" value="1"/>
</dbReference>
<gene>
    <name evidence="6" type="ORF">AMAG_05333</name>
</gene>
<dbReference type="EMBL" id="GG745335">
    <property type="protein sequence ID" value="KNE59883.1"/>
    <property type="molecule type" value="Genomic_DNA"/>
</dbReference>
<dbReference type="InterPro" id="IPR008922">
    <property type="entry name" value="Di-copper_centre_dom_sf"/>
</dbReference>
<dbReference type="InterPro" id="IPR050316">
    <property type="entry name" value="Tyrosinase/Hemocyanin"/>
</dbReference>
<organism evidence="6 7">
    <name type="scientific">Allomyces macrogynus (strain ATCC 38327)</name>
    <name type="common">Allomyces javanicus var. macrogynus</name>
    <dbReference type="NCBI Taxonomy" id="578462"/>
    <lineage>
        <taxon>Eukaryota</taxon>
        <taxon>Fungi</taxon>
        <taxon>Fungi incertae sedis</taxon>
        <taxon>Blastocladiomycota</taxon>
        <taxon>Blastocladiomycetes</taxon>
        <taxon>Blastocladiales</taxon>
        <taxon>Blastocladiaceae</taxon>
        <taxon>Allomyces</taxon>
    </lineage>
</organism>
<dbReference type="VEuPathDB" id="FungiDB:AMAG_05333"/>
<dbReference type="SUPFAM" id="SSF48056">
    <property type="entry name" value="Di-copper centre-containing domain"/>
    <property type="match status" value="1"/>
</dbReference>
<feature type="domain" description="Tyrosinase copper-binding" evidence="5">
    <location>
        <begin position="231"/>
        <end position="242"/>
    </location>
</feature>
<dbReference type="PANTHER" id="PTHR11474">
    <property type="entry name" value="TYROSINASE FAMILY MEMBER"/>
    <property type="match status" value="1"/>
</dbReference>
<evidence type="ECO:0000256" key="4">
    <source>
        <dbReference type="SAM" id="SignalP"/>
    </source>
</evidence>
<dbReference type="GO" id="GO:0016491">
    <property type="term" value="F:oxidoreductase activity"/>
    <property type="evidence" value="ECO:0007669"/>
    <property type="project" value="InterPro"/>
</dbReference>
<evidence type="ECO:0000256" key="2">
    <source>
        <dbReference type="ARBA" id="ARBA00023008"/>
    </source>
</evidence>
<keyword evidence="1" id="KW-0479">Metal-binding</keyword>
<reference evidence="6 7" key="1">
    <citation type="submission" date="2009-11" db="EMBL/GenBank/DDBJ databases">
        <title>Annotation of Allomyces macrogynus ATCC 38327.</title>
        <authorList>
            <consortium name="The Broad Institute Genome Sequencing Platform"/>
            <person name="Russ C."/>
            <person name="Cuomo C."/>
            <person name="Burger G."/>
            <person name="Gray M.W."/>
            <person name="Holland P.W.H."/>
            <person name="King N."/>
            <person name="Lang F.B.F."/>
            <person name="Roger A.J."/>
            <person name="Ruiz-Trillo I."/>
            <person name="Young S.K."/>
            <person name="Zeng Q."/>
            <person name="Gargeya S."/>
            <person name="Fitzgerald M."/>
            <person name="Haas B."/>
            <person name="Abouelleil A."/>
            <person name="Alvarado L."/>
            <person name="Arachchi H.M."/>
            <person name="Berlin A."/>
            <person name="Chapman S.B."/>
            <person name="Gearin G."/>
            <person name="Goldberg J."/>
            <person name="Griggs A."/>
            <person name="Gujja S."/>
            <person name="Hansen M."/>
            <person name="Heiman D."/>
            <person name="Howarth C."/>
            <person name="Larimer J."/>
            <person name="Lui A."/>
            <person name="MacDonald P.J.P."/>
            <person name="McCowen C."/>
            <person name="Montmayeur A."/>
            <person name="Murphy C."/>
            <person name="Neiman D."/>
            <person name="Pearson M."/>
            <person name="Priest M."/>
            <person name="Roberts A."/>
            <person name="Saif S."/>
            <person name="Shea T."/>
            <person name="Sisk P."/>
            <person name="Stolte C."/>
            <person name="Sykes S."/>
            <person name="Wortman J."/>
            <person name="Nusbaum C."/>
            <person name="Birren B."/>
        </authorList>
    </citation>
    <scope>NUCLEOTIDE SEQUENCE [LARGE SCALE GENOMIC DNA]</scope>
    <source>
        <strain evidence="6 7">ATCC 38327</strain>
    </source>
</reference>
<name>A0A0L0SBE5_ALLM3</name>
<dbReference type="PRINTS" id="PR00092">
    <property type="entry name" value="TYROSINASE"/>
</dbReference>
<feature type="chain" id="PRO_5005547743" description="Tyrosinase copper-binding domain-containing protein" evidence="4">
    <location>
        <begin position="27"/>
        <end position="475"/>
    </location>
</feature>
<dbReference type="OrthoDB" id="6132182at2759"/>
<dbReference type="PANTHER" id="PTHR11474:SF126">
    <property type="entry name" value="TYROSINASE-LIKE PROTEIN TYR-1-RELATED"/>
    <property type="match status" value="1"/>
</dbReference>